<dbReference type="Pfam" id="PF08241">
    <property type="entry name" value="Methyltransf_11"/>
    <property type="match status" value="1"/>
</dbReference>
<sequence length="174" mass="18838">MMERGNGPTESKVVEVAKPGSDETVLVIGPGPGVGLDLAAARARQAIGVDPSEEMLRRCRRRCAAAVEAGTVELRTGTAEATGQETDSVDVVLSVNNLMLWSDRSAALAELLRVLRPGGRLLLSAHEKWLPVPRHELVHEFETIGFTDVQSWTWDPPGRAASRAVQLRAVRPRS</sequence>
<dbReference type="InterPro" id="IPR029063">
    <property type="entry name" value="SAM-dependent_MTases_sf"/>
</dbReference>
<dbReference type="EMBL" id="FOKG01000007">
    <property type="protein sequence ID" value="SFB27506.1"/>
    <property type="molecule type" value="Genomic_DNA"/>
</dbReference>
<evidence type="ECO:0000313" key="3">
    <source>
        <dbReference type="Proteomes" id="UP000243799"/>
    </source>
</evidence>
<keyword evidence="2" id="KW-0808">Transferase</keyword>
<dbReference type="PANTHER" id="PTHR42912:SF95">
    <property type="entry name" value="METHYLTRANSFERASE TYPE 11 DOMAIN-CONTAINING PROTEIN"/>
    <property type="match status" value="1"/>
</dbReference>
<dbReference type="Proteomes" id="UP000243799">
    <property type="component" value="Unassembled WGS sequence"/>
</dbReference>
<keyword evidence="3" id="KW-1185">Reference proteome</keyword>
<organism evidence="2 3">
    <name type="scientific">Amycolatopsis marina</name>
    <dbReference type="NCBI Taxonomy" id="490629"/>
    <lineage>
        <taxon>Bacteria</taxon>
        <taxon>Bacillati</taxon>
        <taxon>Actinomycetota</taxon>
        <taxon>Actinomycetes</taxon>
        <taxon>Pseudonocardiales</taxon>
        <taxon>Pseudonocardiaceae</taxon>
        <taxon>Amycolatopsis</taxon>
    </lineage>
</organism>
<dbReference type="AlphaFoldDB" id="A0A1I0ZQW5"/>
<gene>
    <name evidence="2" type="ORF">SAMN05216266_107171</name>
</gene>
<proteinExistence type="predicted"/>
<dbReference type="GO" id="GO:0032259">
    <property type="term" value="P:methylation"/>
    <property type="evidence" value="ECO:0007669"/>
    <property type="project" value="UniProtKB-KW"/>
</dbReference>
<protein>
    <submittedName>
        <fullName evidence="2">Methyltransferase domain-containing protein</fullName>
    </submittedName>
</protein>
<keyword evidence="2" id="KW-0489">Methyltransferase</keyword>
<reference evidence="3" key="1">
    <citation type="submission" date="2016-10" db="EMBL/GenBank/DDBJ databases">
        <authorList>
            <person name="Varghese N."/>
            <person name="Submissions S."/>
        </authorList>
    </citation>
    <scope>NUCLEOTIDE SEQUENCE [LARGE SCALE GENOMIC DNA]</scope>
    <source>
        <strain evidence="3">CGMCC 4.3568</strain>
    </source>
</reference>
<name>A0A1I0ZQW5_9PSEU</name>
<dbReference type="Gene3D" id="3.40.50.150">
    <property type="entry name" value="Vaccinia Virus protein VP39"/>
    <property type="match status" value="1"/>
</dbReference>
<dbReference type="InterPro" id="IPR050508">
    <property type="entry name" value="Methyltransf_Superfamily"/>
</dbReference>
<dbReference type="STRING" id="490629.SAMN05216266_107171"/>
<dbReference type="SUPFAM" id="SSF53335">
    <property type="entry name" value="S-adenosyl-L-methionine-dependent methyltransferases"/>
    <property type="match status" value="1"/>
</dbReference>
<accession>A0A1I0ZQW5</accession>
<dbReference type="CDD" id="cd02440">
    <property type="entry name" value="AdoMet_MTases"/>
    <property type="match status" value="1"/>
</dbReference>
<evidence type="ECO:0000313" key="2">
    <source>
        <dbReference type="EMBL" id="SFB27506.1"/>
    </source>
</evidence>
<dbReference type="PANTHER" id="PTHR42912">
    <property type="entry name" value="METHYLTRANSFERASE"/>
    <property type="match status" value="1"/>
</dbReference>
<dbReference type="GO" id="GO:0008757">
    <property type="term" value="F:S-adenosylmethionine-dependent methyltransferase activity"/>
    <property type="evidence" value="ECO:0007669"/>
    <property type="project" value="InterPro"/>
</dbReference>
<evidence type="ECO:0000259" key="1">
    <source>
        <dbReference type="Pfam" id="PF08241"/>
    </source>
</evidence>
<feature type="domain" description="Methyltransferase type 11" evidence="1">
    <location>
        <begin position="27"/>
        <end position="122"/>
    </location>
</feature>
<dbReference type="InterPro" id="IPR013216">
    <property type="entry name" value="Methyltransf_11"/>
</dbReference>